<comment type="caution">
    <text evidence="1">The sequence shown here is derived from an EMBL/GenBank/DDBJ whole genome shotgun (WGS) entry which is preliminary data.</text>
</comment>
<dbReference type="SUPFAM" id="SSF47413">
    <property type="entry name" value="lambda repressor-like DNA-binding domains"/>
    <property type="match status" value="1"/>
</dbReference>
<name>A0A0C9NCF7_SPHPI</name>
<evidence type="ECO:0000313" key="2">
    <source>
        <dbReference type="Proteomes" id="UP000032025"/>
    </source>
</evidence>
<dbReference type="RefSeq" id="WP_165384322.1">
    <property type="nucleotide sequence ID" value="NZ_BBJS01000010.1"/>
</dbReference>
<accession>A0A0C9NCF7</accession>
<dbReference type="GeneID" id="97012980"/>
<keyword evidence="2" id="KW-1185">Reference proteome</keyword>
<dbReference type="Gene3D" id="1.10.260.40">
    <property type="entry name" value="lambda repressor-like DNA-binding domains"/>
    <property type="match status" value="1"/>
</dbReference>
<dbReference type="Proteomes" id="UP000032025">
    <property type="component" value="Unassembled WGS sequence"/>
</dbReference>
<protein>
    <submittedName>
        <fullName evidence="1">DNA, contig: SP610</fullName>
    </submittedName>
</protein>
<dbReference type="GO" id="GO:0003677">
    <property type="term" value="F:DNA binding"/>
    <property type="evidence" value="ECO:0007669"/>
    <property type="project" value="InterPro"/>
</dbReference>
<dbReference type="Pfam" id="PF15943">
    <property type="entry name" value="YdaS_toxin"/>
    <property type="match status" value="1"/>
</dbReference>
<reference evidence="1 2" key="1">
    <citation type="submission" date="2014-08" db="EMBL/GenBank/DDBJ databases">
        <title>Whole genome shotgun sequence of Sphingomonas paucimobilis NBRC 13935.</title>
        <authorList>
            <person name="Hosoyama A."/>
            <person name="Hashimoto M."/>
            <person name="Hosoyama Y."/>
            <person name="Noguchi M."/>
            <person name="Uohara A."/>
            <person name="Ohji S."/>
            <person name="Katano-Makiyama Y."/>
            <person name="Ichikawa N."/>
            <person name="Kimura A."/>
            <person name="Yamazoe A."/>
            <person name="Fujita N."/>
        </authorList>
    </citation>
    <scope>NUCLEOTIDE SEQUENCE [LARGE SCALE GENOMIC DNA]</scope>
    <source>
        <strain evidence="1 2">NBRC 13935</strain>
    </source>
</reference>
<evidence type="ECO:0000313" key="1">
    <source>
        <dbReference type="EMBL" id="GAN12448.1"/>
    </source>
</evidence>
<dbReference type="InterPro" id="IPR031856">
    <property type="entry name" value="YdaS_toxin-like"/>
</dbReference>
<dbReference type="InterPro" id="IPR010982">
    <property type="entry name" value="Lambda_DNA-bd_dom_sf"/>
</dbReference>
<proteinExistence type="predicted"/>
<sequence>MTPENAFKEALRIAGSQAALAEIVGKRQPAISKRLRGNCRAEPSEAIAIEHSTGVPRHLLCPDIFDPEPISSVLPGNEVVEGGAPTVPGNRRAIMQCVKS</sequence>
<dbReference type="AlphaFoldDB" id="A0A0C9NCF7"/>
<organism evidence="1 2">
    <name type="scientific">Sphingomonas paucimobilis NBRC 13935</name>
    <dbReference type="NCBI Taxonomy" id="1219050"/>
    <lineage>
        <taxon>Bacteria</taxon>
        <taxon>Pseudomonadati</taxon>
        <taxon>Pseudomonadota</taxon>
        <taxon>Alphaproteobacteria</taxon>
        <taxon>Sphingomonadales</taxon>
        <taxon>Sphingomonadaceae</taxon>
        <taxon>Sphingomonas</taxon>
    </lineage>
</organism>
<gene>
    <name evidence="1" type="ORF">SP6_10_00280</name>
</gene>
<dbReference type="EMBL" id="BBJS01000010">
    <property type="protein sequence ID" value="GAN12448.1"/>
    <property type="molecule type" value="Genomic_DNA"/>
</dbReference>